<gene>
    <name evidence="2" type="ORF">M8542_30910</name>
</gene>
<dbReference type="RefSeq" id="WP_257923812.1">
    <property type="nucleotide sequence ID" value="NZ_JAMXQV010000018.1"/>
</dbReference>
<sequence>MLTWRKSSYSTNGGECVEVAVDRPEVLVRDTKDRAGGTLTASPSAWRELLSRLR</sequence>
<evidence type="ECO:0000313" key="2">
    <source>
        <dbReference type="EMBL" id="MCR6487249.1"/>
    </source>
</evidence>
<evidence type="ECO:0000259" key="1">
    <source>
        <dbReference type="Pfam" id="PF04149"/>
    </source>
</evidence>
<dbReference type="Proteomes" id="UP001144096">
    <property type="component" value="Unassembled WGS sequence"/>
</dbReference>
<name>A0A9X2NIE8_9PSEU</name>
<feature type="domain" description="DUF397" evidence="1">
    <location>
        <begin position="2"/>
        <end position="54"/>
    </location>
</feature>
<comment type="caution">
    <text evidence="2">The sequence shown here is derived from an EMBL/GenBank/DDBJ whole genome shotgun (WGS) entry which is preliminary data.</text>
</comment>
<reference evidence="2" key="1">
    <citation type="submission" date="2022-06" db="EMBL/GenBank/DDBJ databases">
        <title>Amycolatopsis iheyaensis sp. nov., a new species of the genus Amycolatopsis isolated from soil in Iheya island, Japan.</title>
        <authorList>
            <person name="Ngamcharungchit C."/>
            <person name="Kanto H."/>
            <person name="Take A."/>
            <person name="Intra B."/>
            <person name="Matsumoto A."/>
            <person name="Panbangred W."/>
            <person name="Inahashi Y."/>
        </authorList>
    </citation>
    <scope>NUCLEOTIDE SEQUENCE</scope>
    <source>
        <strain evidence="2">OK19-0408</strain>
    </source>
</reference>
<protein>
    <submittedName>
        <fullName evidence="2">DUF397 domain-containing protein</fullName>
    </submittedName>
</protein>
<dbReference type="InterPro" id="IPR007278">
    <property type="entry name" value="DUF397"/>
</dbReference>
<proteinExistence type="predicted"/>
<dbReference type="AlphaFoldDB" id="A0A9X2NIE8"/>
<keyword evidence="3" id="KW-1185">Reference proteome</keyword>
<organism evidence="2 3">
    <name type="scientific">Amycolatopsis iheyensis</name>
    <dbReference type="NCBI Taxonomy" id="2945988"/>
    <lineage>
        <taxon>Bacteria</taxon>
        <taxon>Bacillati</taxon>
        <taxon>Actinomycetota</taxon>
        <taxon>Actinomycetes</taxon>
        <taxon>Pseudonocardiales</taxon>
        <taxon>Pseudonocardiaceae</taxon>
        <taxon>Amycolatopsis</taxon>
    </lineage>
</organism>
<dbReference type="EMBL" id="JAMXQV010000018">
    <property type="protein sequence ID" value="MCR6487249.1"/>
    <property type="molecule type" value="Genomic_DNA"/>
</dbReference>
<dbReference type="Pfam" id="PF04149">
    <property type="entry name" value="DUF397"/>
    <property type="match status" value="1"/>
</dbReference>
<accession>A0A9X2NIE8</accession>
<evidence type="ECO:0000313" key="3">
    <source>
        <dbReference type="Proteomes" id="UP001144096"/>
    </source>
</evidence>